<feature type="transmembrane region" description="Helical" evidence="1">
    <location>
        <begin position="534"/>
        <end position="551"/>
    </location>
</feature>
<protein>
    <submittedName>
        <fullName evidence="2">Low temperature requirement A</fullName>
    </submittedName>
</protein>
<keyword evidence="1" id="KW-0812">Transmembrane</keyword>
<feature type="transmembrane region" description="Helical" evidence="1">
    <location>
        <begin position="85"/>
        <end position="102"/>
    </location>
</feature>
<keyword evidence="1" id="KW-1133">Transmembrane helix</keyword>
<accession>K2QPA0</accession>
<dbReference type="eggNOG" id="ENOG502RYB9">
    <property type="taxonomic scope" value="Eukaryota"/>
</dbReference>
<feature type="transmembrane region" description="Helical" evidence="1">
    <location>
        <begin position="259"/>
        <end position="277"/>
    </location>
</feature>
<feature type="transmembrane region" description="Helical" evidence="1">
    <location>
        <begin position="162"/>
        <end position="181"/>
    </location>
</feature>
<dbReference type="VEuPathDB" id="FungiDB:MPH_11276"/>
<feature type="transmembrane region" description="Helical" evidence="1">
    <location>
        <begin position="464"/>
        <end position="484"/>
    </location>
</feature>
<organism evidence="2 3">
    <name type="scientific">Macrophomina phaseolina (strain MS6)</name>
    <name type="common">Charcoal rot fungus</name>
    <dbReference type="NCBI Taxonomy" id="1126212"/>
    <lineage>
        <taxon>Eukaryota</taxon>
        <taxon>Fungi</taxon>
        <taxon>Dikarya</taxon>
        <taxon>Ascomycota</taxon>
        <taxon>Pezizomycotina</taxon>
        <taxon>Dothideomycetes</taxon>
        <taxon>Dothideomycetes incertae sedis</taxon>
        <taxon>Botryosphaeriales</taxon>
        <taxon>Botryosphaeriaceae</taxon>
        <taxon>Macrophomina</taxon>
    </lineage>
</organism>
<evidence type="ECO:0000313" key="3">
    <source>
        <dbReference type="Proteomes" id="UP000007129"/>
    </source>
</evidence>
<keyword evidence="1" id="KW-0472">Membrane</keyword>
<evidence type="ECO:0000313" key="2">
    <source>
        <dbReference type="EMBL" id="EKG11781.1"/>
    </source>
</evidence>
<comment type="caution">
    <text evidence="2">The sequence shown here is derived from an EMBL/GenBank/DDBJ whole genome shotgun (WGS) entry which is preliminary data.</text>
</comment>
<dbReference type="InterPro" id="IPR010640">
    <property type="entry name" value="Low_temperature_requirement_A"/>
</dbReference>
<dbReference type="HOGENOM" id="CLU_016136_2_1_1"/>
<dbReference type="OrthoDB" id="3177213at2759"/>
<reference evidence="2 3" key="1">
    <citation type="journal article" date="2012" name="BMC Genomics">
        <title>Tools to kill: Genome of one of the most destructive plant pathogenic fungi Macrophomina phaseolina.</title>
        <authorList>
            <person name="Islam M.S."/>
            <person name="Haque M.S."/>
            <person name="Islam M.M."/>
            <person name="Emdad E.M."/>
            <person name="Halim A."/>
            <person name="Hossen Q.M.M."/>
            <person name="Hossain M.Z."/>
            <person name="Ahmed B."/>
            <person name="Rahim S."/>
            <person name="Rahman M.S."/>
            <person name="Alam M.M."/>
            <person name="Hou S."/>
            <person name="Wan X."/>
            <person name="Saito J.A."/>
            <person name="Alam M."/>
        </authorList>
    </citation>
    <scope>NUCLEOTIDE SEQUENCE [LARGE SCALE GENOMIC DNA]</scope>
    <source>
        <strain evidence="2 3">MS6</strain>
    </source>
</reference>
<dbReference type="Pfam" id="PF06772">
    <property type="entry name" value="LtrA"/>
    <property type="match status" value="1"/>
</dbReference>
<feature type="transmembrane region" description="Helical" evidence="1">
    <location>
        <begin position="122"/>
        <end position="141"/>
    </location>
</feature>
<dbReference type="EMBL" id="AHHD01000467">
    <property type="protein sequence ID" value="EKG11781.1"/>
    <property type="molecule type" value="Genomic_DNA"/>
</dbReference>
<name>K2QPA0_MACPH</name>
<gene>
    <name evidence="2" type="ORF">MPH_11276</name>
</gene>
<dbReference type="STRING" id="1126212.K2QPA0"/>
<dbReference type="PANTHER" id="PTHR42101">
    <property type="entry name" value="CHROMOSOME 16, WHOLE GENOME SHOTGUN SEQUENCE"/>
    <property type="match status" value="1"/>
</dbReference>
<dbReference type="AlphaFoldDB" id="K2QPA0"/>
<dbReference type="PANTHER" id="PTHR42101:SF1">
    <property type="entry name" value="LOW TEMPERATURE REQUIREMENT A"/>
    <property type="match status" value="1"/>
</dbReference>
<evidence type="ECO:0000256" key="1">
    <source>
        <dbReference type="SAM" id="Phobius"/>
    </source>
</evidence>
<sequence length="564" mass="61417">MYEFAFAEPGDGRDSYSDRGSLHLHDNKTTLLPIIESPLRYAKGEDPRFGLRAESNTIELFFDLFLIANLATFTANHSITDTSTLVAYIGLFGIIWFTWLQITLHDVRFALDSGYERACKVFQFVMFVGFALVGSSFNPGGKEHNNTYGVALFFIRKKVRGLAFPLGLTITTFVLCGGAYYSMVPAFSASSGNGLGIYYVWYIIIGIEVAVVIGTASIWRKLSFKKTHLMERMGLLTLIIIGEGAIGATKTVAKLMSKSGLTFEGCFLIVCIVLILVRPPRPPNTDPDRPLTPSSQTLLFVLYFDTTTHAHFGSIRQLVWVFLNFPLHLGIVGIVEGSQQIALARYVFKQFGSFQNTIGSACLTEHLSGANLTNALITTVKSFKLDEKVESRDQVPVILASIYAVGNATGVCAESNTTAAAMPPLLREASTDVLGGLFESTGVKVTAGEDAFLSARSAYLTLYIYYWASVFLAMVCFAALFWVVSSKDRPRGGCAGANVFERLAIASRMFVAAVAVGMAAGAANHMFIYHFMKSPAVLPVVVGLLAAIVLCDRLGRWLALRAAA</sequence>
<feature type="transmembrane region" description="Helical" evidence="1">
    <location>
        <begin position="505"/>
        <end position="528"/>
    </location>
</feature>
<proteinExistence type="predicted"/>
<dbReference type="InParanoid" id="K2QPA0"/>
<feature type="transmembrane region" description="Helical" evidence="1">
    <location>
        <begin position="201"/>
        <end position="222"/>
    </location>
</feature>
<dbReference type="Proteomes" id="UP000007129">
    <property type="component" value="Unassembled WGS sequence"/>
</dbReference>